<keyword evidence="4" id="KW-0288">FMN</keyword>
<evidence type="ECO:0000256" key="3">
    <source>
        <dbReference type="ARBA" id="ARBA00022630"/>
    </source>
</evidence>
<evidence type="ECO:0000256" key="2">
    <source>
        <dbReference type="ARBA" id="ARBA00022553"/>
    </source>
</evidence>
<evidence type="ECO:0000313" key="11">
    <source>
        <dbReference type="Proteomes" id="UP001297422"/>
    </source>
</evidence>
<dbReference type="GO" id="GO:0005886">
    <property type="term" value="C:plasma membrane"/>
    <property type="evidence" value="ECO:0007669"/>
    <property type="project" value="TreeGrafter"/>
</dbReference>
<evidence type="ECO:0000256" key="1">
    <source>
        <dbReference type="ARBA" id="ARBA00022448"/>
    </source>
</evidence>
<accession>A0AAJ1ESI3</accession>
<evidence type="ECO:0000256" key="4">
    <source>
        <dbReference type="ARBA" id="ARBA00022643"/>
    </source>
</evidence>
<feature type="non-terminal residue" evidence="10">
    <location>
        <position position="95"/>
    </location>
</feature>
<feature type="transmembrane region" description="Helical" evidence="9">
    <location>
        <begin position="20"/>
        <end position="38"/>
    </location>
</feature>
<comment type="caution">
    <text evidence="10">The sequence shown here is derived from an EMBL/GenBank/DDBJ whole genome shotgun (WGS) entry which is preliminary data.</text>
</comment>
<evidence type="ECO:0000256" key="9">
    <source>
        <dbReference type="SAM" id="Phobius"/>
    </source>
</evidence>
<dbReference type="InterPro" id="IPR004338">
    <property type="entry name" value="NqrB/RnfD"/>
</dbReference>
<evidence type="ECO:0000256" key="6">
    <source>
        <dbReference type="ARBA" id="ARBA00022967"/>
    </source>
</evidence>
<feature type="transmembrane region" description="Helical" evidence="9">
    <location>
        <begin position="50"/>
        <end position="67"/>
    </location>
</feature>
<keyword evidence="7 9" id="KW-1133">Transmembrane helix</keyword>
<evidence type="ECO:0000256" key="7">
    <source>
        <dbReference type="ARBA" id="ARBA00022989"/>
    </source>
</evidence>
<evidence type="ECO:0000256" key="5">
    <source>
        <dbReference type="ARBA" id="ARBA00022692"/>
    </source>
</evidence>
<sequence>ILFSFSLIILINNNFNSLFLLQQICGGGLMIGAFFMATDYVTSPITPTGKIIYGLVIGILAAVFRLYGNTPEGKSFAIIITNLLVPLLKKVRVPK</sequence>
<dbReference type="PANTHER" id="PTHR30578:SF0">
    <property type="entry name" value="ION-TRANSLOCATING OXIDOREDUCTASE COMPLEX SUBUNIT D"/>
    <property type="match status" value="1"/>
</dbReference>
<dbReference type="Pfam" id="PF03116">
    <property type="entry name" value="NQR2_RnfD_RnfE"/>
    <property type="match status" value="1"/>
</dbReference>
<keyword evidence="6" id="KW-1278">Translocase</keyword>
<keyword evidence="3" id="KW-0285">Flavoprotein</keyword>
<keyword evidence="1" id="KW-0813">Transport</keyword>
<protein>
    <submittedName>
        <fullName evidence="10">RnfABCDGE type electron transport complex subunit D</fullName>
    </submittedName>
</protein>
<evidence type="ECO:0000256" key="8">
    <source>
        <dbReference type="ARBA" id="ARBA00023136"/>
    </source>
</evidence>
<dbReference type="PANTHER" id="PTHR30578">
    <property type="entry name" value="ELECTRON TRANSPORT COMPLEX PROTEIN RNFD"/>
    <property type="match status" value="1"/>
</dbReference>
<proteinExistence type="predicted"/>
<evidence type="ECO:0000313" key="10">
    <source>
        <dbReference type="EMBL" id="MCB5495966.1"/>
    </source>
</evidence>
<reference evidence="10" key="1">
    <citation type="submission" date="2021-10" db="EMBL/GenBank/DDBJ databases">
        <title>Collection of gut derived symbiotic bacterial strains cultured from healthy donors.</title>
        <authorList>
            <person name="Lin H."/>
            <person name="Littmann E."/>
            <person name="Claire K."/>
            <person name="Pamer E."/>
        </authorList>
    </citation>
    <scope>NUCLEOTIDE SEQUENCE</scope>
    <source>
        <strain evidence="10">MSK.23.4</strain>
    </source>
</reference>
<organism evidence="10 11">
    <name type="scientific">Mediterraneibacter gnavus</name>
    <name type="common">Ruminococcus gnavus</name>
    <dbReference type="NCBI Taxonomy" id="33038"/>
    <lineage>
        <taxon>Bacteria</taxon>
        <taxon>Bacillati</taxon>
        <taxon>Bacillota</taxon>
        <taxon>Clostridia</taxon>
        <taxon>Lachnospirales</taxon>
        <taxon>Lachnospiraceae</taxon>
        <taxon>Mediterraneibacter</taxon>
    </lineage>
</organism>
<dbReference type="EMBL" id="JAJBNC010000235">
    <property type="protein sequence ID" value="MCB5495966.1"/>
    <property type="molecule type" value="Genomic_DNA"/>
</dbReference>
<keyword evidence="5 9" id="KW-0812">Transmembrane</keyword>
<dbReference type="AlphaFoldDB" id="A0AAJ1ESI3"/>
<keyword evidence="2" id="KW-0597">Phosphoprotein</keyword>
<feature type="non-terminal residue" evidence="10">
    <location>
        <position position="1"/>
    </location>
</feature>
<dbReference type="GO" id="GO:0055085">
    <property type="term" value="P:transmembrane transport"/>
    <property type="evidence" value="ECO:0007669"/>
    <property type="project" value="InterPro"/>
</dbReference>
<gene>
    <name evidence="10" type="ORF">LIQ10_19990</name>
</gene>
<keyword evidence="8 9" id="KW-0472">Membrane</keyword>
<dbReference type="Proteomes" id="UP001297422">
    <property type="component" value="Unassembled WGS sequence"/>
</dbReference>
<name>A0AAJ1ESI3_MEDGN</name>